<organism evidence="2 3">
    <name type="scientific">Smittium megazygosporum</name>
    <dbReference type="NCBI Taxonomy" id="133381"/>
    <lineage>
        <taxon>Eukaryota</taxon>
        <taxon>Fungi</taxon>
        <taxon>Fungi incertae sedis</taxon>
        <taxon>Zoopagomycota</taxon>
        <taxon>Kickxellomycotina</taxon>
        <taxon>Harpellomycetes</taxon>
        <taxon>Harpellales</taxon>
        <taxon>Legeriomycetaceae</taxon>
        <taxon>Smittium</taxon>
    </lineage>
</organism>
<proteinExistence type="predicted"/>
<feature type="compositionally biased region" description="Polar residues" evidence="1">
    <location>
        <begin position="118"/>
        <end position="139"/>
    </location>
</feature>
<accession>A0A2T9XZB4</accession>
<dbReference type="EMBL" id="MBFS01003662">
    <property type="protein sequence ID" value="PVU85432.1"/>
    <property type="molecule type" value="Genomic_DNA"/>
</dbReference>
<gene>
    <name evidence="2" type="ORF">BB560_007025</name>
</gene>
<evidence type="ECO:0000256" key="1">
    <source>
        <dbReference type="SAM" id="MobiDB-lite"/>
    </source>
</evidence>
<feature type="region of interest" description="Disordered" evidence="1">
    <location>
        <begin position="104"/>
        <end position="139"/>
    </location>
</feature>
<reference evidence="2 3" key="1">
    <citation type="journal article" date="2018" name="MBio">
        <title>Comparative Genomics Reveals the Core Gene Toolbox for the Fungus-Insect Symbiosis.</title>
        <authorList>
            <person name="Wang Y."/>
            <person name="Stata M."/>
            <person name="Wang W."/>
            <person name="Stajich J.E."/>
            <person name="White M.M."/>
            <person name="Moncalvo J.M."/>
        </authorList>
    </citation>
    <scope>NUCLEOTIDE SEQUENCE [LARGE SCALE GENOMIC DNA]</scope>
    <source>
        <strain evidence="2 3">SC-DP-2</strain>
    </source>
</reference>
<keyword evidence="3" id="KW-1185">Reference proteome</keyword>
<dbReference type="OrthoDB" id="5589812at2759"/>
<dbReference type="Proteomes" id="UP000245609">
    <property type="component" value="Unassembled WGS sequence"/>
</dbReference>
<feature type="compositionally biased region" description="Basic and acidic residues" evidence="1">
    <location>
        <begin position="104"/>
        <end position="113"/>
    </location>
</feature>
<evidence type="ECO:0000313" key="2">
    <source>
        <dbReference type="EMBL" id="PVU85432.1"/>
    </source>
</evidence>
<evidence type="ECO:0000313" key="3">
    <source>
        <dbReference type="Proteomes" id="UP000245609"/>
    </source>
</evidence>
<name>A0A2T9XZB4_9FUNG</name>
<sequence>MEPSKGSEPLMQNEELLKKNISTLKESIISTSKLIKIFAENEKELEQLKVENANKDKQISELKMTISIQQKSLESKIRSLAEKEIEIEQKNRLIKDLEDSIKQNVKDNKDSDPARLNSIPQANGQVSVEEQSKNLSNPSADQQIIKLQQRIQDLENQQAKDRSFQKELERSRDIVLELELESELKQYRIDELETLLKKSNKTSST</sequence>
<dbReference type="AlphaFoldDB" id="A0A2T9XZB4"/>
<comment type="caution">
    <text evidence="2">The sequence shown here is derived from an EMBL/GenBank/DDBJ whole genome shotgun (WGS) entry which is preliminary data.</text>
</comment>
<protein>
    <submittedName>
        <fullName evidence="2">Uncharacterized protein</fullName>
    </submittedName>
</protein>